<dbReference type="SUPFAM" id="SSF57845">
    <property type="entry name" value="B-box zinc-binding domain"/>
    <property type="match status" value="1"/>
</dbReference>
<dbReference type="GeneID" id="7824723"/>
<evidence type="ECO:0000256" key="1">
    <source>
        <dbReference type="SAM" id="MobiDB-lite"/>
    </source>
</evidence>
<sequence length="278" mass="32608">MLKNQGLIESLGAYKLPNCTQEAHHGDHQLSEFCMEDGCSTQLVPVCAFCKFINHKKNKHDIKPVKLIFGELIKDLEEKQLDFEKQNSGEDEIEKDLKNIANELAATVEKCNQMIEHINLNLEKYRALVRKEPYERIAIRKLLREVFKSNESEVILRKNVDELRQYTRVDEDGLLKVNDAVSLTALRDGQQKTQLFIKNMQAPLKTLDEVRSYLDISMQQFFLEYDSEDIVSDKGDYTPQQQFEYSKSFSKNQMQQRLQKKEERKKELEKQRDVNTIQ</sequence>
<gene>
    <name evidence="2" type="ORF">TTHERM_00681790</name>
</gene>
<dbReference type="InParanoid" id="I7MJP9"/>
<feature type="compositionally biased region" description="Basic and acidic residues" evidence="1">
    <location>
        <begin position="259"/>
        <end position="278"/>
    </location>
</feature>
<dbReference type="RefSeq" id="XP_001027315.2">
    <property type="nucleotide sequence ID" value="XM_001027315.3"/>
</dbReference>
<evidence type="ECO:0000313" key="2">
    <source>
        <dbReference type="EMBL" id="EAS07073.2"/>
    </source>
</evidence>
<feature type="region of interest" description="Disordered" evidence="1">
    <location>
        <begin position="243"/>
        <end position="278"/>
    </location>
</feature>
<dbReference type="Proteomes" id="UP000009168">
    <property type="component" value="Unassembled WGS sequence"/>
</dbReference>
<keyword evidence="3" id="KW-1185">Reference proteome</keyword>
<name>I7MJP9_TETTS</name>
<dbReference type="EMBL" id="GG662247">
    <property type="protein sequence ID" value="EAS07073.2"/>
    <property type="molecule type" value="Genomic_DNA"/>
</dbReference>
<accession>I7MJP9</accession>
<dbReference type="OrthoDB" id="10590307at2759"/>
<proteinExistence type="predicted"/>
<evidence type="ECO:0000313" key="3">
    <source>
        <dbReference type="Proteomes" id="UP000009168"/>
    </source>
</evidence>
<organism evidence="2 3">
    <name type="scientific">Tetrahymena thermophila (strain SB210)</name>
    <dbReference type="NCBI Taxonomy" id="312017"/>
    <lineage>
        <taxon>Eukaryota</taxon>
        <taxon>Sar</taxon>
        <taxon>Alveolata</taxon>
        <taxon>Ciliophora</taxon>
        <taxon>Intramacronucleata</taxon>
        <taxon>Oligohymenophorea</taxon>
        <taxon>Hymenostomatida</taxon>
        <taxon>Tetrahymenina</taxon>
        <taxon>Tetrahymenidae</taxon>
        <taxon>Tetrahymena</taxon>
    </lineage>
</organism>
<dbReference type="AlphaFoldDB" id="I7MJP9"/>
<reference evidence="3" key="1">
    <citation type="journal article" date="2006" name="PLoS Biol.">
        <title>Macronuclear genome sequence of the ciliate Tetrahymena thermophila, a model eukaryote.</title>
        <authorList>
            <person name="Eisen J.A."/>
            <person name="Coyne R.S."/>
            <person name="Wu M."/>
            <person name="Wu D."/>
            <person name="Thiagarajan M."/>
            <person name="Wortman J.R."/>
            <person name="Badger J.H."/>
            <person name="Ren Q."/>
            <person name="Amedeo P."/>
            <person name="Jones K.M."/>
            <person name="Tallon L.J."/>
            <person name="Delcher A.L."/>
            <person name="Salzberg S.L."/>
            <person name="Silva J.C."/>
            <person name="Haas B.J."/>
            <person name="Majoros W.H."/>
            <person name="Farzad M."/>
            <person name="Carlton J.M."/>
            <person name="Smith R.K. Jr."/>
            <person name="Garg J."/>
            <person name="Pearlman R.E."/>
            <person name="Karrer K.M."/>
            <person name="Sun L."/>
            <person name="Manning G."/>
            <person name="Elde N.C."/>
            <person name="Turkewitz A.P."/>
            <person name="Asai D.J."/>
            <person name="Wilkes D.E."/>
            <person name="Wang Y."/>
            <person name="Cai H."/>
            <person name="Collins K."/>
            <person name="Stewart B.A."/>
            <person name="Lee S.R."/>
            <person name="Wilamowska K."/>
            <person name="Weinberg Z."/>
            <person name="Ruzzo W.L."/>
            <person name="Wloga D."/>
            <person name="Gaertig J."/>
            <person name="Frankel J."/>
            <person name="Tsao C.-C."/>
            <person name="Gorovsky M.A."/>
            <person name="Keeling P.J."/>
            <person name="Waller R.F."/>
            <person name="Patron N.J."/>
            <person name="Cherry J.M."/>
            <person name="Stover N.A."/>
            <person name="Krieger C.J."/>
            <person name="del Toro C."/>
            <person name="Ryder H.F."/>
            <person name="Williamson S.C."/>
            <person name="Barbeau R.A."/>
            <person name="Hamilton E.P."/>
            <person name="Orias E."/>
        </authorList>
    </citation>
    <scope>NUCLEOTIDE SEQUENCE [LARGE SCALE GENOMIC DNA]</scope>
    <source>
        <strain evidence="3">SB210</strain>
    </source>
</reference>
<feature type="compositionally biased region" description="Polar residues" evidence="1">
    <location>
        <begin position="243"/>
        <end position="254"/>
    </location>
</feature>
<protein>
    <submittedName>
        <fullName evidence="2">Uncharacterized protein</fullName>
    </submittedName>
</protein>
<dbReference type="KEGG" id="tet:TTHERM_00681790"/>